<feature type="region of interest" description="Disordered" evidence="1">
    <location>
        <begin position="1"/>
        <end position="21"/>
    </location>
</feature>
<feature type="region of interest" description="Disordered" evidence="1">
    <location>
        <begin position="49"/>
        <end position="88"/>
    </location>
</feature>
<comment type="caution">
    <text evidence="2">The sequence shown here is derived from an EMBL/GenBank/DDBJ whole genome shotgun (WGS) entry which is preliminary data.</text>
</comment>
<dbReference type="EMBL" id="JACGWJ010000020">
    <property type="protein sequence ID" value="KAL0341402.1"/>
    <property type="molecule type" value="Genomic_DNA"/>
</dbReference>
<sequence>MRMSRKPKRQKDEKRERETGRYCLVPSTSSIFTVLKPVRTTSFASLIMEKKKKKKKESFEKRSPLQHLNPPQFHTPITKNISNPSSSSVSFEAPKGCLRFKLPSNSSSSDPSSSFYSSRTHLPTKPKPLSTIPKNVPLKSTAVALNFTHRSKENVVPRKPFSLKSKKYQPPCLGPRQCARTTTKPNCRNPRIPNLSSGKGNPGSKLNQGSQELEANLKRQNGSGEPPIELFGESIGSCTPAGKIGGGRGLDSVNSDGHENVGKESISETATGDSATSLKTPPVEASVSPEILCGFQSKMSFPESSATPVCYGAGHLLSGVTDKRKCRRRGSFKGGSEKTNLFYDGKNDRNVVCDSQDSSIPLLAEASVRWLLSPCDEGCEDLRSDSENRLQKCQTIHCNASPTLDLLSSPSTVCGDVSELGCAICNSSGSGSVGGAASKREDEILVLSPGKNPELGCSEEKMHEHLLITTPNSTSNCNAISAGEEKNFRHNVIENDCALSLGSLSGGNIIQTPNSDSSIDGCSGRTKDRCELFLITETLNKVGLSPRSEMSISDAPGFSFQYADMDSSSSSINLNHIQENIDTVCSWVSDSTLENLALSCVRISWRDGLVNRIDENDEFDSCRCLSDEEVDADGFSYTKLSSSPVSQSRRGRETDEEMKSCLGSYLGDESGANEGNDLGIDNDALPLLLSYEPCISALGKEKRLPNNAESICTNGGDLVASGDSDWTYLRDDHLFQVE</sequence>
<feature type="compositionally biased region" description="Basic and acidic residues" evidence="1">
    <location>
        <begin position="10"/>
        <end position="20"/>
    </location>
</feature>
<reference evidence="2" key="2">
    <citation type="journal article" date="2024" name="Plant">
        <title>Genomic evolution and insights into agronomic trait innovations of Sesamum species.</title>
        <authorList>
            <person name="Miao H."/>
            <person name="Wang L."/>
            <person name="Qu L."/>
            <person name="Liu H."/>
            <person name="Sun Y."/>
            <person name="Le M."/>
            <person name="Wang Q."/>
            <person name="Wei S."/>
            <person name="Zheng Y."/>
            <person name="Lin W."/>
            <person name="Duan Y."/>
            <person name="Cao H."/>
            <person name="Xiong S."/>
            <person name="Wang X."/>
            <person name="Wei L."/>
            <person name="Li C."/>
            <person name="Ma Q."/>
            <person name="Ju M."/>
            <person name="Zhao R."/>
            <person name="Li G."/>
            <person name="Mu C."/>
            <person name="Tian Q."/>
            <person name="Mei H."/>
            <person name="Zhang T."/>
            <person name="Gao T."/>
            <person name="Zhang H."/>
        </authorList>
    </citation>
    <scope>NUCLEOTIDE SEQUENCE</scope>
    <source>
        <strain evidence="2">G02</strain>
    </source>
</reference>
<accession>A0AAW2NBM7</accession>
<dbReference type="PANTHER" id="PTHR36022:SF1">
    <property type="entry name" value="GPI-ANCHORED ADHESIN-LIKE PROTEIN"/>
    <property type="match status" value="1"/>
</dbReference>
<feature type="compositionally biased region" description="Polar residues" evidence="1">
    <location>
        <begin position="194"/>
        <end position="208"/>
    </location>
</feature>
<feature type="compositionally biased region" description="Low complexity" evidence="1">
    <location>
        <begin position="104"/>
        <end position="118"/>
    </location>
</feature>
<protein>
    <submittedName>
        <fullName evidence="2">Uncharacterized protein</fullName>
    </submittedName>
</protein>
<name>A0AAW2NBM7_SESRA</name>
<feature type="region of interest" description="Disordered" evidence="1">
    <location>
        <begin position="174"/>
        <end position="208"/>
    </location>
</feature>
<evidence type="ECO:0000313" key="2">
    <source>
        <dbReference type="EMBL" id="KAL0341402.1"/>
    </source>
</evidence>
<dbReference type="AlphaFoldDB" id="A0AAW2NBM7"/>
<evidence type="ECO:0000256" key="1">
    <source>
        <dbReference type="SAM" id="MobiDB-lite"/>
    </source>
</evidence>
<feature type="compositionally biased region" description="Polar residues" evidence="1">
    <location>
        <begin position="267"/>
        <end position="279"/>
    </location>
</feature>
<feature type="region of interest" description="Disordered" evidence="1">
    <location>
        <begin position="246"/>
        <end position="283"/>
    </location>
</feature>
<dbReference type="PANTHER" id="PTHR36022">
    <property type="entry name" value="GPI-ANCHORED ADHESIN-LIKE PROTEIN"/>
    <property type="match status" value="1"/>
</dbReference>
<feature type="compositionally biased region" description="Basic and acidic residues" evidence="1">
    <location>
        <begin position="256"/>
        <end position="266"/>
    </location>
</feature>
<feature type="region of interest" description="Disordered" evidence="1">
    <location>
        <begin position="102"/>
        <end position="134"/>
    </location>
</feature>
<proteinExistence type="predicted"/>
<reference evidence="2" key="1">
    <citation type="submission" date="2020-06" db="EMBL/GenBank/DDBJ databases">
        <authorList>
            <person name="Li T."/>
            <person name="Hu X."/>
            <person name="Zhang T."/>
            <person name="Song X."/>
            <person name="Zhang H."/>
            <person name="Dai N."/>
            <person name="Sheng W."/>
            <person name="Hou X."/>
            <person name="Wei L."/>
        </authorList>
    </citation>
    <scope>NUCLEOTIDE SEQUENCE</scope>
    <source>
        <strain evidence="2">G02</strain>
        <tissue evidence="2">Leaf</tissue>
    </source>
</reference>
<gene>
    <name evidence="2" type="ORF">Sradi_4657000</name>
</gene>
<organism evidence="2">
    <name type="scientific">Sesamum radiatum</name>
    <name type="common">Black benniseed</name>
    <dbReference type="NCBI Taxonomy" id="300843"/>
    <lineage>
        <taxon>Eukaryota</taxon>
        <taxon>Viridiplantae</taxon>
        <taxon>Streptophyta</taxon>
        <taxon>Embryophyta</taxon>
        <taxon>Tracheophyta</taxon>
        <taxon>Spermatophyta</taxon>
        <taxon>Magnoliopsida</taxon>
        <taxon>eudicotyledons</taxon>
        <taxon>Gunneridae</taxon>
        <taxon>Pentapetalae</taxon>
        <taxon>asterids</taxon>
        <taxon>lamiids</taxon>
        <taxon>Lamiales</taxon>
        <taxon>Pedaliaceae</taxon>
        <taxon>Sesamum</taxon>
    </lineage>
</organism>